<dbReference type="GO" id="GO:0016740">
    <property type="term" value="F:transferase activity"/>
    <property type="evidence" value="ECO:0007669"/>
    <property type="project" value="UniProtKB-KW"/>
</dbReference>
<evidence type="ECO:0000256" key="5">
    <source>
        <dbReference type="ARBA" id="ARBA00022801"/>
    </source>
</evidence>
<evidence type="ECO:0000313" key="8">
    <source>
        <dbReference type="EMBL" id="QGY44262.1"/>
    </source>
</evidence>
<proteinExistence type="inferred from homology"/>
<protein>
    <submittedName>
        <fullName evidence="8">Sulfatase-like hydrolase/transferase</fullName>
    </submittedName>
</protein>
<organism evidence="8 9">
    <name type="scientific">Maribellus comscasis</name>
    <dbReference type="NCBI Taxonomy" id="2681766"/>
    <lineage>
        <taxon>Bacteria</taxon>
        <taxon>Pseudomonadati</taxon>
        <taxon>Bacteroidota</taxon>
        <taxon>Bacteroidia</taxon>
        <taxon>Marinilabiliales</taxon>
        <taxon>Prolixibacteraceae</taxon>
        <taxon>Maribellus</taxon>
    </lineage>
</organism>
<evidence type="ECO:0000256" key="1">
    <source>
        <dbReference type="ARBA" id="ARBA00001913"/>
    </source>
</evidence>
<evidence type="ECO:0000256" key="4">
    <source>
        <dbReference type="ARBA" id="ARBA00022729"/>
    </source>
</evidence>
<keyword evidence="5 8" id="KW-0378">Hydrolase</keyword>
<dbReference type="PANTHER" id="PTHR45953:SF1">
    <property type="entry name" value="IDURONATE 2-SULFATASE"/>
    <property type="match status" value="1"/>
</dbReference>
<comment type="cofactor">
    <cofactor evidence="1">
        <name>Ca(2+)</name>
        <dbReference type="ChEBI" id="CHEBI:29108"/>
    </cofactor>
</comment>
<evidence type="ECO:0000256" key="2">
    <source>
        <dbReference type="ARBA" id="ARBA00008779"/>
    </source>
</evidence>
<evidence type="ECO:0000256" key="3">
    <source>
        <dbReference type="ARBA" id="ARBA00022723"/>
    </source>
</evidence>
<name>A0A6I6JVS6_9BACT</name>
<dbReference type="Gene3D" id="3.40.720.10">
    <property type="entry name" value="Alkaline Phosphatase, subunit A"/>
    <property type="match status" value="1"/>
</dbReference>
<accession>A0A6I6JVS6</accession>
<dbReference type="InterPro" id="IPR000917">
    <property type="entry name" value="Sulfatase_N"/>
</dbReference>
<evidence type="ECO:0000313" key="9">
    <source>
        <dbReference type="Proteomes" id="UP000428260"/>
    </source>
</evidence>
<reference evidence="8 9" key="1">
    <citation type="submission" date="2019-11" db="EMBL/GenBank/DDBJ databases">
        <authorList>
            <person name="Zheng R.K."/>
            <person name="Sun C.M."/>
        </authorList>
    </citation>
    <scope>NUCLEOTIDE SEQUENCE [LARGE SCALE GENOMIC DNA]</scope>
    <source>
        <strain evidence="8 9">WC007</strain>
    </source>
</reference>
<dbReference type="EMBL" id="CP046401">
    <property type="protein sequence ID" value="QGY44262.1"/>
    <property type="molecule type" value="Genomic_DNA"/>
</dbReference>
<dbReference type="GO" id="GO:0046872">
    <property type="term" value="F:metal ion binding"/>
    <property type="evidence" value="ECO:0007669"/>
    <property type="project" value="UniProtKB-KW"/>
</dbReference>
<gene>
    <name evidence="8" type="ORF">GM418_11525</name>
</gene>
<dbReference type="Pfam" id="PF00884">
    <property type="entry name" value="Sulfatase"/>
    <property type="match status" value="1"/>
</dbReference>
<keyword evidence="3" id="KW-0479">Metal-binding</keyword>
<keyword evidence="9" id="KW-1185">Reference proteome</keyword>
<evidence type="ECO:0000256" key="6">
    <source>
        <dbReference type="ARBA" id="ARBA00022837"/>
    </source>
</evidence>
<keyword evidence="8" id="KW-0808">Transferase</keyword>
<comment type="similarity">
    <text evidence="2">Belongs to the sulfatase family.</text>
</comment>
<dbReference type="AlphaFoldDB" id="A0A6I6JVS6"/>
<dbReference type="GO" id="GO:0004423">
    <property type="term" value="F:iduronate-2-sulfatase activity"/>
    <property type="evidence" value="ECO:0007669"/>
    <property type="project" value="InterPro"/>
</dbReference>
<dbReference type="KEGG" id="mcos:GM418_11525"/>
<dbReference type="Proteomes" id="UP000428260">
    <property type="component" value="Chromosome"/>
</dbReference>
<evidence type="ECO:0000259" key="7">
    <source>
        <dbReference type="Pfam" id="PF00884"/>
    </source>
</evidence>
<dbReference type="InterPro" id="IPR035874">
    <property type="entry name" value="IDS"/>
</dbReference>
<dbReference type="RefSeq" id="WP_158866182.1">
    <property type="nucleotide sequence ID" value="NZ_CP046401.1"/>
</dbReference>
<dbReference type="CDD" id="cd16030">
    <property type="entry name" value="iduronate-2-sulfatase"/>
    <property type="match status" value="1"/>
</dbReference>
<dbReference type="SUPFAM" id="SSF53649">
    <property type="entry name" value="Alkaline phosphatase-like"/>
    <property type="match status" value="1"/>
</dbReference>
<keyword evidence="6" id="KW-0106">Calcium</keyword>
<dbReference type="InterPro" id="IPR017850">
    <property type="entry name" value="Alkaline_phosphatase_core_sf"/>
</dbReference>
<feature type="domain" description="Sulfatase N-terminal" evidence="7">
    <location>
        <begin position="29"/>
        <end position="373"/>
    </location>
</feature>
<dbReference type="GO" id="GO:0005737">
    <property type="term" value="C:cytoplasm"/>
    <property type="evidence" value="ECO:0007669"/>
    <property type="project" value="TreeGrafter"/>
</dbReference>
<sequence>MKLKGTLISVFVVLSAFLSFGENKKQEKPNVLFITIDDLNDWTTIFDKNNPIQIPNIEKLASRGAFFTRAYCSSPACNPSRASVMTGTRPHKTGIYGNSSDWRGALPKIKTIQRYFKENGYFVCGSGKIFHHHKDWAFHDNASFDEYLMMDINEPYPDKKLNSLDWYGSRNTDWGPWPDDIKKTADYRTAQYAIQKLNQKFDQPFFLNVGIYKPHSPFFAPREFFDKYPSENVVMPQIPEEDMKDLPEGAKELVKPTNWFWDGMIKAEKQDSTAYKDYVQAYQACASFADAMIGNIIDALDKSPYKNNTIIVLWSDHGFHLGEKQHFEKFALWEKTTHIPFIIIAPGLTKRKTIIEKPVDMTTIYPTLCELCGLEIPEHTDGFSLAPLLKDTATEIPPALMTYMKGNHAIRTERWRYIQYADGTEELYDHKNDPNEWNNVAQNEENKAVIERLKKYIPKENAEQVPDL</sequence>
<keyword evidence="4" id="KW-0732">Signal</keyword>
<dbReference type="PANTHER" id="PTHR45953">
    <property type="entry name" value="IDURONATE 2-SULFATASE"/>
    <property type="match status" value="1"/>
</dbReference>